<sequence>MGKLCINIDLDLCQGHGVCQAEAGEVFELQETDAPYPQTVVIKEDISDEEKEKVLKAEKFCPNAAITVTES</sequence>
<dbReference type="SUPFAM" id="SSF54862">
    <property type="entry name" value="4Fe-4S ferredoxins"/>
    <property type="match status" value="1"/>
</dbReference>
<evidence type="ECO:0000256" key="1">
    <source>
        <dbReference type="ARBA" id="ARBA00022448"/>
    </source>
</evidence>
<dbReference type="GO" id="GO:0046872">
    <property type="term" value="F:metal ion binding"/>
    <property type="evidence" value="ECO:0007669"/>
    <property type="project" value="UniProtKB-KW"/>
</dbReference>
<keyword evidence="4" id="KW-0408">Iron</keyword>
<evidence type="ECO:0000256" key="2">
    <source>
        <dbReference type="ARBA" id="ARBA00022723"/>
    </source>
</evidence>
<dbReference type="PANTHER" id="PTHR36923">
    <property type="entry name" value="FERREDOXIN"/>
    <property type="match status" value="1"/>
</dbReference>
<dbReference type="PANTHER" id="PTHR36923:SF3">
    <property type="entry name" value="FERREDOXIN"/>
    <property type="match status" value="1"/>
</dbReference>
<keyword evidence="3" id="KW-0249">Electron transport</keyword>
<organism evidence="6 7">
    <name type="scientific">Litorivivens lipolytica</name>
    <dbReference type="NCBI Taxonomy" id="1524264"/>
    <lineage>
        <taxon>Bacteria</taxon>
        <taxon>Pseudomonadati</taxon>
        <taxon>Pseudomonadota</taxon>
        <taxon>Gammaproteobacteria</taxon>
        <taxon>Litorivivens</taxon>
    </lineage>
</organism>
<name>A0A7W4Z6T9_9GAMM</name>
<dbReference type="Pfam" id="PF13459">
    <property type="entry name" value="Fer4_15"/>
    <property type="match status" value="1"/>
</dbReference>
<keyword evidence="1" id="KW-0813">Transport</keyword>
<evidence type="ECO:0000313" key="7">
    <source>
        <dbReference type="Proteomes" id="UP000537130"/>
    </source>
</evidence>
<evidence type="ECO:0000256" key="4">
    <source>
        <dbReference type="ARBA" id="ARBA00023004"/>
    </source>
</evidence>
<dbReference type="InterPro" id="IPR051269">
    <property type="entry name" value="Fe-S_cluster_ET"/>
</dbReference>
<evidence type="ECO:0000256" key="3">
    <source>
        <dbReference type="ARBA" id="ARBA00022982"/>
    </source>
</evidence>
<comment type="caution">
    <text evidence="6">The sequence shown here is derived from an EMBL/GenBank/DDBJ whole genome shotgun (WGS) entry which is preliminary data.</text>
</comment>
<protein>
    <submittedName>
        <fullName evidence="6">Ferredoxin</fullName>
    </submittedName>
</protein>
<dbReference type="RefSeq" id="WP_183411353.1">
    <property type="nucleotide sequence ID" value="NZ_JACHWY010000003.1"/>
</dbReference>
<evidence type="ECO:0000256" key="5">
    <source>
        <dbReference type="ARBA" id="ARBA00023014"/>
    </source>
</evidence>
<keyword evidence="2" id="KW-0479">Metal-binding</keyword>
<dbReference type="Gene3D" id="3.30.70.20">
    <property type="match status" value="1"/>
</dbReference>
<reference evidence="6 7" key="1">
    <citation type="submission" date="2020-08" db="EMBL/GenBank/DDBJ databases">
        <title>Genomic Encyclopedia of Type Strains, Phase III (KMG-III): the genomes of soil and plant-associated and newly described type strains.</title>
        <authorList>
            <person name="Whitman W."/>
        </authorList>
    </citation>
    <scope>NUCLEOTIDE SEQUENCE [LARGE SCALE GENOMIC DNA]</scope>
    <source>
        <strain evidence="6 7">CECT 8654</strain>
    </source>
</reference>
<keyword evidence="7" id="KW-1185">Reference proteome</keyword>
<accession>A0A7W4Z6T9</accession>
<dbReference type="EMBL" id="JACHWY010000003">
    <property type="protein sequence ID" value="MBB3048572.1"/>
    <property type="molecule type" value="Genomic_DNA"/>
</dbReference>
<dbReference type="AlphaFoldDB" id="A0A7W4Z6T9"/>
<keyword evidence="5" id="KW-0411">Iron-sulfur</keyword>
<dbReference type="Proteomes" id="UP000537130">
    <property type="component" value="Unassembled WGS sequence"/>
</dbReference>
<evidence type="ECO:0000313" key="6">
    <source>
        <dbReference type="EMBL" id="MBB3048572.1"/>
    </source>
</evidence>
<proteinExistence type="predicted"/>
<gene>
    <name evidence="6" type="ORF">FHR99_002846</name>
</gene>
<dbReference type="GO" id="GO:0051536">
    <property type="term" value="F:iron-sulfur cluster binding"/>
    <property type="evidence" value="ECO:0007669"/>
    <property type="project" value="UniProtKB-KW"/>
</dbReference>